<proteinExistence type="predicted"/>
<keyword evidence="2" id="KW-1185">Reference proteome</keyword>
<dbReference type="Proteomes" id="UP000625780">
    <property type="component" value="Unassembled WGS sequence"/>
</dbReference>
<organism evidence="1 2">
    <name type="scientific">Muriicola marianensis</name>
    <dbReference type="NCBI Taxonomy" id="1324801"/>
    <lineage>
        <taxon>Bacteria</taxon>
        <taxon>Pseudomonadati</taxon>
        <taxon>Bacteroidota</taxon>
        <taxon>Flavobacteriia</taxon>
        <taxon>Flavobacteriales</taxon>
        <taxon>Flavobacteriaceae</taxon>
        <taxon>Muriicola</taxon>
    </lineage>
</organism>
<accession>A0ABQ1QZ51</accession>
<protein>
    <submittedName>
        <fullName evidence="1">Uncharacterized protein</fullName>
    </submittedName>
</protein>
<dbReference type="EMBL" id="BMFH01000001">
    <property type="protein sequence ID" value="GGD48578.1"/>
    <property type="molecule type" value="Genomic_DNA"/>
</dbReference>
<comment type="caution">
    <text evidence="1">The sequence shown here is derived from an EMBL/GenBank/DDBJ whole genome shotgun (WGS) entry which is preliminary data.</text>
</comment>
<sequence length="46" mass="5413">MNGIKEFKKVQSNEKVYKRDDGIFDDYHRIWTEGKGFGTQRGNGFD</sequence>
<reference evidence="2" key="1">
    <citation type="journal article" date="2019" name="Int. J. Syst. Evol. Microbiol.">
        <title>The Global Catalogue of Microorganisms (GCM) 10K type strain sequencing project: providing services to taxonomists for standard genome sequencing and annotation.</title>
        <authorList>
            <consortium name="The Broad Institute Genomics Platform"/>
            <consortium name="The Broad Institute Genome Sequencing Center for Infectious Disease"/>
            <person name="Wu L."/>
            <person name="Ma J."/>
        </authorList>
    </citation>
    <scope>NUCLEOTIDE SEQUENCE [LARGE SCALE GENOMIC DNA]</scope>
    <source>
        <strain evidence="2">CGMCC 1.12606</strain>
    </source>
</reference>
<name>A0ABQ1QZ51_9FLAO</name>
<evidence type="ECO:0000313" key="2">
    <source>
        <dbReference type="Proteomes" id="UP000625780"/>
    </source>
</evidence>
<evidence type="ECO:0000313" key="1">
    <source>
        <dbReference type="EMBL" id="GGD48578.1"/>
    </source>
</evidence>
<gene>
    <name evidence="1" type="ORF">GCM10011361_14190</name>
</gene>